<comment type="caution">
    <text evidence="2">The sequence shown here is derived from an EMBL/GenBank/DDBJ whole genome shotgun (WGS) entry which is preliminary data.</text>
</comment>
<proteinExistence type="predicted"/>
<name>A0A9P6HYU6_9PEZI</name>
<evidence type="ECO:0000313" key="3">
    <source>
        <dbReference type="Proteomes" id="UP000781932"/>
    </source>
</evidence>
<dbReference type="EMBL" id="JAATWM020000032">
    <property type="protein sequence ID" value="KAF9873378.1"/>
    <property type="molecule type" value="Genomic_DNA"/>
</dbReference>
<keyword evidence="1" id="KW-0175">Coiled coil</keyword>
<dbReference type="GeneID" id="62164980"/>
<dbReference type="RefSeq" id="XP_038742839.1">
    <property type="nucleotide sequence ID" value="XM_038891906.1"/>
</dbReference>
<keyword evidence="3" id="KW-1185">Reference proteome</keyword>
<sequence>MALKISSDCWSRWEPVIKHISAEYDFPASSEVELNLFLRMFSGNGSTFRTKKNNWKFVIDVTRRGDIIVDIVAITLTARPGEDPRCNGAVITRACDIHPDPDGAEYVGAPQLRWVMVTSGGMSFQHCCDKECSEPDKFHDTPRLRINWETARLKIIQKAYEQEVLALREHNNTHSEQQVANLHQRLEDVSRSLAKSRESKGKWKRVARMREKEYTEVLEANDIMHHNSFHRDKTMQKELAEMEDMMEESTLEEKRQLIEEAQTRSAEEIRTLKQVNEKMREEREAMEKRLRNLKKINGELEKGRESDKQNLQVLSDSNNGLKERIKYLENKSSYSDTNNDGFKDIKDLSYELKTLEKNIEILKLAHKKETSSLKATVNLLNEANSKLDAGKQSIQDNVSNLEVKIKTMEAEAKHSGNTITKLESELQLKNDDNFRMKAALDKAHKGLHEKVLKCADDTAEFKREMREKDEYTRRLQNELQYTQQTVLNLHRNNLAQQAHHPPDAVLFPPQPAGFAQELENQRNISRQAHERANDLQSKLDATVIEMEAKISELHDIKKTLSEQSAAVLDLEKKCVDYVAQIACLRVEKDAAVARATELDKFLKSQTARVNQEIECRKQQARELEEKCAEKVAASIDIQKKCSDNEAYTANLEKKLEELRGTMESVLQGVSIHQGRKRRRTEGPDFQL</sequence>
<evidence type="ECO:0000256" key="1">
    <source>
        <dbReference type="SAM" id="Coils"/>
    </source>
</evidence>
<dbReference type="Proteomes" id="UP000781932">
    <property type="component" value="Unassembled WGS sequence"/>
</dbReference>
<reference evidence="2" key="2">
    <citation type="submission" date="2020-11" db="EMBL/GenBank/DDBJ databases">
        <title>Whole genome sequencing of Colletotrichum sp.</title>
        <authorList>
            <person name="Li H."/>
        </authorList>
    </citation>
    <scope>NUCLEOTIDE SEQUENCE</scope>
    <source>
        <strain evidence="2">CkLH20</strain>
    </source>
</reference>
<gene>
    <name evidence="2" type="ORF">CkaCkLH20_09191</name>
</gene>
<organism evidence="2 3">
    <name type="scientific">Colletotrichum karsti</name>
    <dbReference type="NCBI Taxonomy" id="1095194"/>
    <lineage>
        <taxon>Eukaryota</taxon>
        <taxon>Fungi</taxon>
        <taxon>Dikarya</taxon>
        <taxon>Ascomycota</taxon>
        <taxon>Pezizomycotina</taxon>
        <taxon>Sordariomycetes</taxon>
        <taxon>Hypocreomycetidae</taxon>
        <taxon>Glomerellales</taxon>
        <taxon>Glomerellaceae</taxon>
        <taxon>Colletotrichum</taxon>
        <taxon>Colletotrichum boninense species complex</taxon>
    </lineage>
</organism>
<dbReference type="OrthoDB" id="4846122at2759"/>
<feature type="coiled-coil region" evidence="1">
    <location>
        <begin position="391"/>
        <end position="425"/>
    </location>
</feature>
<evidence type="ECO:0000313" key="2">
    <source>
        <dbReference type="EMBL" id="KAF9873378.1"/>
    </source>
</evidence>
<accession>A0A9P6HYU6</accession>
<reference evidence="2" key="1">
    <citation type="submission" date="2020-03" db="EMBL/GenBank/DDBJ databases">
        <authorList>
            <person name="He L."/>
        </authorList>
    </citation>
    <scope>NUCLEOTIDE SEQUENCE</scope>
    <source>
        <strain evidence="2">CkLH20</strain>
    </source>
</reference>
<protein>
    <submittedName>
        <fullName evidence="2">Uncharacterized protein</fullName>
    </submittedName>
</protein>
<dbReference type="AlphaFoldDB" id="A0A9P6HYU6"/>
<feature type="coiled-coil region" evidence="1">
    <location>
        <begin position="232"/>
        <end position="365"/>
    </location>
</feature>